<keyword evidence="4" id="KW-1185">Reference proteome</keyword>
<protein>
    <recommendedName>
        <fullName evidence="2">Ku domain-containing protein</fullName>
    </recommendedName>
</protein>
<accession>A0A1V9XF97</accession>
<keyword evidence="1" id="KW-0238">DNA-binding</keyword>
<evidence type="ECO:0000313" key="4">
    <source>
        <dbReference type="Proteomes" id="UP000192247"/>
    </source>
</evidence>
<evidence type="ECO:0000313" key="3">
    <source>
        <dbReference type="EMBL" id="OQR72028.1"/>
    </source>
</evidence>
<organism evidence="3 4">
    <name type="scientific">Tropilaelaps mercedesae</name>
    <dbReference type="NCBI Taxonomy" id="418985"/>
    <lineage>
        <taxon>Eukaryota</taxon>
        <taxon>Metazoa</taxon>
        <taxon>Ecdysozoa</taxon>
        <taxon>Arthropoda</taxon>
        <taxon>Chelicerata</taxon>
        <taxon>Arachnida</taxon>
        <taxon>Acari</taxon>
        <taxon>Parasitiformes</taxon>
        <taxon>Mesostigmata</taxon>
        <taxon>Gamasina</taxon>
        <taxon>Dermanyssoidea</taxon>
        <taxon>Laelapidae</taxon>
        <taxon>Tropilaelaps</taxon>
    </lineage>
</organism>
<dbReference type="OrthoDB" id="10483765at2759"/>
<dbReference type="AlphaFoldDB" id="A0A1V9XF97"/>
<proteinExistence type="predicted"/>
<reference evidence="3 4" key="1">
    <citation type="journal article" date="2017" name="Gigascience">
        <title>Draft genome of the honey bee ectoparasitic mite, Tropilaelaps mercedesae, is shaped by the parasitic life history.</title>
        <authorList>
            <person name="Dong X."/>
            <person name="Armstrong S.D."/>
            <person name="Xia D."/>
            <person name="Makepeace B.L."/>
            <person name="Darby A.C."/>
            <person name="Kadowaki T."/>
        </authorList>
    </citation>
    <scope>NUCLEOTIDE SEQUENCE [LARGE SCALE GENOMIC DNA]</scope>
    <source>
        <strain evidence="3">Wuxi-XJTLU</strain>
    </source>
</reference>
<feature type="non-terminal residue" evidence="3">
    <location>
        <position position="1"/>
    </location>
</feature>
<dbReference type="InterPro" id="IPR016194">
    <property type="entry name" value="SPOC-like_C_dom_sf"/>
</dbReference>
<comment type="caution">
    <text evidence="3">The sequence shown here is derived from an EMBL/GenBank/DDBJ whole genome shotgun (WGS) entry which is preliminary data.</text>
</comment>
<sequence>VCNALASSTNKAFEPAGFYRFGTTAVPSDKALKEYIGSQESYKGYIVKGWYPTHQFLLHLSGGKGYHVFSSEGDDKSTVFDSLLQLCASQSRSLFVEYAYAARFESKPGVLIPNPSKHCFIFYELIYQDNMNYLPRYDPIATRKPEVRHLRKVLETIGESGVASLELKYDPFVQEIFEDVWKGILGEMSRTFVEKFVDVKKDKAATSSLASEAADLAERAEVVVRRITTQEKVESPEKDKIPFPVEALNENADDFKPVDLSKLFR</sequence>
<evidence type="ECO:0000256" key="1">
    <source>
        <dbReference type="ARBA" id="ARBA00023125"/>
    </source>
</evidence>
<dbReference type="InParanoid" id="A0A1V9XF97"/>
<dbReference type="EMBL" id="MNPL01012666">
    <property type="protein sequence ID" value="OQR72028.1"/>
    <property type="molecule type" value="Genomic_DNA"/>
</dbReference>
<dbReference type="GO" id="GO:0006303">
    <property type="term" value="P:double-strand break repair via nonhomologous end joining"/>
    <property type="evidence" value="ECO:0007669"/>
    <property type="project" value="InterPro"/>
</dbReference>
<feature type="domain" description="Ku" evidence="2">
    <location>
        <begin position="18"/>
        <end position="134"/>
    </location>
</feature>
<dbReference type="Pfam" id="PF02735">
    <property type="entry name" value="Ku"/>
    <property type="match status" value="1"/>
</dbReference>
<gene>
    <name evidence="3" type="ORF">BIW11_10629</name>
</gene>
<dbReference type="InterPro" id="IPR006164">
    <property type="entry name" value="DNA_bd_Ku70/Ku80"/>
</dbReference>
<dbReference type="SUPFAM" id="SSF100939">
    <property type="entry name" value="SPOC domain-like"/>
    <property type="match status" value="1"/>
</dbReference>
<dbReference type="Gene3D" id="2.40.290.10">
    <property type="match status" value="1"/>
</dbReference>
<dbReference type="GO" id="GO:0003677">
    <property type="term" value="F:DNA binding"/>
    <property type="evidence" value="ECO:0007669"/>
    <property type="project" value="UniProtKB-KW"/>
</dbReference>
<name>A0A1V9XF97_9ACAR</name>
<dbReference type="Proteomes" id="UP000192247">
    <property type="component" value="Unassembled WGS sequence"/>
</dbReference>
<evidence type="ECO:0000259" key="2">
    <source>
        <dbReference type="Pfam" id="PF02735"/>
    </source>
</evidence>